<protein>
    <submittedName>
        <fullName evidence="1">Aminodeoxychorismate lyase</fullName>
        <ecNumber evidence="1">4.1.3.38</ecNumber>
    </submittedName>
</protein>
<dbReference type="OrthoDB" id="1148709at2"/>
<dbReference type="KEGG" id="rbc:BN938_0039"/>
<keyword evidence="2" id="KW-1185">Reference proteome</keyword>
<dbReference type="EC" id="4.1.3.38" evidence="1"/>
<reference evidence="1 2" key="1">
    <citation type="journal article" date="2015" name="Genome Announc.">
        <title>Complete Genome Sequence of the Novel Leech Symbiont Mucinivorans hirudinis M3T.</title>
        <authorList>
            <person name="Nelson M.C."/>
            <person name="Bomar L."/>
            <person name="Graf J."/>
        </authorList>
    </citation>
    <scope>NUCLEOTIDE SEQUENCE [LARGE SCALE GENOMIC DNA]</scope>
    <source>
        <strain evidence="2">M3</strain>
    </source>
</reference>
<evidence type="ECO:0000313" key="2">
    <source>
        <dbReference type="Proteomes" id="UP000027616"/>
    </source>
</evidence>
<dbReference type="Proteomes" id="UP000027616">
    <property type="component" value="Chromosome I"/>
</dbReference>
<dbReference type="eggNOG" id="COG0115">
    <property type="taxonomic scope" value="Bacteria"/>
</dbReference>
<accession>A0A060R5N2</accession>
<dbReference type="InterPro" id="IPR043131">
    <property type="entry name" value="BCAT-like_N"/>
</dbReference>
<dbReference type="Pfam" id="PF01063">
    <property type="entry name" value="Aminotran_4"/>
    <property type="match status" value="1"/>
</dbReference>
<dbReference type="Gene3D" id="3.30.470.10">
    <property type="match status" value="1"/>
</dbReference>
<dbReference type="SUPFAM" id="SSF56752">
    <property type="entry name" value="D-aminoacid aminotransferase-like PLP-dependent enzymes"/>
    <property type="match status" value="1"/>
</dbReference>
<dbReference type="GO" id="GO:0008696">
    <property type="term" value="F:4-amino-4-deoxychorismate lyase activity"/>
    <property type="evidence" value="ECO:0007669"/>
    <property type="project" value="UniProtKB-EC"/>
</dbReference>
<sequence length="195" mass="21977">MCLLFETIRVEQGRVHHLDYHQQRVARSVLGNRINLDNYLKNIRLPQSGCFKLRIVYSSEGIVEHQLTPYTVRLFETLKLVDGGSIRYDKKYLDRSAIDKLRETRGECDDILIVRDGILTDTGIANIVLFDGSRWVTPAKPLLAGTCRARLIEEGTITTADITPDSLTKYAKISLINAMIGFNPNCIGVNNITIV</sequence>
<proteinExistence type="predicted"/>
<evidence type="ECO:0000313" key="1">
    <source>
        <dbReference type="EMBL" id="CDN30146.1"/>
    </source>
</evidence>
<gene>
    <name evidence="1" type="ORF">BN938_0039</name>
</gene>
<dbReference type="AlphaFoldDB" id="A0A060R5N2"/>
<name>A0A060R5N2_9BACT</name>
<keyword evidence="1" id="KW-0456">Lyase</keyword>
<dbReference type="EMBL" id="HG934468">
    <property type="protein sequence ID" value="CDN30146.1"/>
    <property type="molecule type" value="Genomic_DNA"/>
</dbReference>
<dbReference type="Gene3D" id="3.20.10.10">
    <property type="entry name" value="D-amino Acid Aminotransferase, subunit A, domain 2"/>
    <property type="match status" value="1"/>
</dbReference>
<dbReference type="STRING" id="1433126.BN938_0039"/>
<dbReference type="HOGENOM" id="CLU_114524_0_0_10"/>
<dbReference type="InterPro" id="IPR043132">
    <property type="entry name" value="BCAT-like_C"/>
</dbReference>
<dbReference type="InterPro" id="IPR036038">
    <property type="entry name" value="Aminotransferase-like"/>
</dbReference>
<dbReference type="InterPro" id="IPR001544">
    <property type="entry name" value="Aminotrans_IV"/>
</dbReference>
<organism evidence="1 2">
    <name type="scientific">Mucinivorans hirudinis</name>
    <dbReference type="NCBI Taxonomy" id="1433126"/>
    <lineage>
        <taxon>Bacteria</taxon>
        <taxon>Pseudomonadati</taxon>
        <taxon>Bacteroidota</taxon>
        <taxon>Bacteroidia</taxon>
        <taxon>Bacteroidales</taxon>
        <taxon>Rikenellaceae</taxon>
        <taxon>Mucinivorans</taxon>
    </lineage>
</organism>